<evidence type="ECO:0000256" key="17">
    <source>
        <dbReference type="PROSITE-ProRule" id="PRU00047"/>
    </source>
</evidence>
<reference evidence="22 23" key="1">
    <citation type="submission" date="2019-02" db="EMBL/GenBank/DDBJ databases">
        <title>Genome sequencing of the rare red list fungi Phellinidium pouzarii.</title>
        <authorList>
            <person name="Buettner E."/>
            <person name="Kellner H."/>
        </authorList>
    </citation>
    <scope>NUCLEOTIDE SEQUENCE [LARGE SCALE GENOMIC DNA]</scope>
    <source>
        <strain evidence="22 23">DSM 108285</strain>
    </source>
</reference>
<dbReference type="InterPro" id="IPR005162">
    <property type="entry name" value="Retrotrans_gag_dom"/>
</dbReference>
<dbReference type="PROSITE" id="PS50994">
    <property type="entry name" value="INTEGRASE"/>
    <property type="match status" value="1"/>
</dbReference>
<gene>
    <name evidence="22" type="ORF">EW145_g6954</name>
</gene>
<dbReference type="PROSITE" id="PS50158">
    <property type="entry name" value="ZF_CCHC"/>
    <property type="match status" value="1"/>
</dbReference>
<dbReference type="AlphaFoldDB" id="A0A4S4KRU1"/>
<dbReference type="Pfam" id="PF24626">
    <property type="entry name" value="SH3_Tf2-1"/>
    <property type="match status" value="1"/>
</dbReference>
<keyword evidence="3" id="KW-0808">Transferase</keyword>
<dbReference type="GO" id="GO:0006397">
    <property type="term" value="P:mRNA processing"/>
    <property type="evidence" value="ECO:0007669"/>
    <property type="project" value="UniProtKB-KW"/>
</dbReference>
<feature type="domain" description="CCHC-type" evidence="19">
    <location>
        <begin position="226"/>
        <end position="241"/>
    </location>
</feature>
<keyword evidence="13" id="KW-0695">RNA-directed DNA polymerase</keyword>
<keyword evidence="1" id="KW-0507">mRNA processing</keyword>
<dbReference type="InterPro" id="IPR056924">
    <property type="entry name" value="SH3_Tf2-1"/>
</dbReference>
<protein>
    <recommendedName>
        <fullName evidence="24">Reverse transcriptase</fullName>
    </recommendedName>
</protein>
<dbReference type="GO" id="GO:0003964">
    <property type="term" value="F:RNA-directed DNA polymerase activity"/>
    <property type="evidence" value="ECO:0007669"/>
    <property type="project" value="UniProtKB-KW"/>
</dbReference>
<feature type="domain" description="Integrase catalytic" evidence="21">
    <location>
        <begin position="953"/>
        <end position="1113"/>
    </location>
</feature>
<evidence type="ECO:0000313" key="22">
    <source>
        <dbReference type="EMBL" id="THH01194.1"/>
    </source>
</evidence>
<dbReference type="EMBL" id="SGPK01000600">
    <property type="protein sequence ID" value="THH01194.1"/>
    <property type="molecule type" value="Genomic_DNA"/>
</dbReference>
<dbReference type="InterPro" id="IPR001878">
    <property type="entry name" value="Znf_CCHC"/>
</dbReference>
<dbReference type="GO" id="GO:0006310">
    <property type="term" value="P:DNA recombination"/>
    <property type="evidence" value="ECO:0007669"/>
    <property type="project" value="UniProtKB-KW"/>
</dbReference>
<dbReference type="CDD" id="cd01647">
    <property type="entry name" value="RT_LTR"/>
    <property type="match status" value="1"/>
</dbReference>
<dbReference type="GO" id="GO:0003887">
    <property type="term" value="F:DNA-directed DNA polymerase activity"/>
    <property type="evidence" value="ECO:0007669"/>
    <property type="project" value="UniProtKB-KW"/>
</dbReference>
<dbReference type="CDD" id="cd09274">
    <property type="entry name" value="RNase_HI_RT_Ty3"/>
    <property type="match status" value="1"/>
</dbReference>
<keyword evidence="10" id="KW-0460">Magnesium</keyword>
<feature type="compositionally biased region" description="Low complexity" evidence="18">
    <location>
        <begin position="266"/>
        <end position="275"/>
    </location>
</feature>
<evidence type="ECO:0000256" key="4">
    <source>
        <dbReference type="ARBA" id="ARBA00022695"/>
    </source>
</evidence>
<dbReference type="InterPro" id="IPR041588">
    <property type="entry name" value="Integrase_H2C2"/>
</dbReference>
<dbReference type="PROSITE" id="PS50878">
    <property type="entry name" value="RT_POL"/>
    <property type="match status" value="1"/>
</dbReference>
<dbReference type="PANTHER" id="PTHR37984:SF5">
    <property type="entry name" value="PROTEIN NYNRIN-LIKE"/>
    <property type="match status" value="1"/>
</dbReference>
<keyword evidence="15" id="KW-0238">DNA-binding</keyword>
<keyword evidence="5" id="KW-0540">Nuclease</keyword>
<dbReference type="SUPFAM" id="SSF57756">
    <property type="entry name" value="Retrovirus zinc finger-like domains"/>
    <property type="match status" value="1"/>
</dbReference>
<dbReference type="GO" id="GO:0005634">
    <property type="term" value="C:nucleus"/>
    <property type="evidence" value="ECO:0007669"/>
    <property type="project" value="UniProtKB-ARBA"/>
</dbReference>
<evidence type="ECO:0000259" key="19">
    <source>
        <dbReference type="PROSITE" id="PS50158"/>
    </source>
</evidence>
<dbReference type="Proteomes" id="UP000308199">
    <property type="component" value="Unassembled WGS sequence"/>
</dbReference>
<evidence type="ECO:0000256" key="14">
    <source>
        <dbReference type="ARBA" id="ARBA00022932"/>
    </source>
</evidence>
<keyword evidence="11" id="KW-0694">RNA-binding</keyword>
<evidence type="ECO:0000256" key="13">
    <source>
        <dbReference type="ARBA" id="ARBA00022918"/>
    </source>
</evidence>
<dbReference type="Gene3D" id="3.30.420.10">
    <property type="entry name" value="Ribonuclease H-like superfamily/Ribonuclease H"/>
    <property type="match status" value="1"/>
</dbReference>
<keyword evidence="12" id="KW-0229">DNA integration</keyword>
<dbReference type="SUPFAM" id="SSF56672">
    <property type="entry name" value="DNA/RNA polymerases"/>
    <property type="match status" value="1"/>
</dbReference>
<evidence type="ECO:0000256" key="6">
    <source>
        <dbReference type="ARBA" id="ARBA00022723"/>
    </source>
</evidence>
<dbReference type="Pfam" id="PF03732">
    <property type="entry name" value="Retrotrans_gag"/>
    <property type="match status" value="1"/>
</dbReference>
<dbReference type="InterPro" id="IPR036875">
    <property type="entry name" value="Znf_CCHC_sf"/>
</dbReference>
<dbReference type="Gene3D" id="3.10.20.370">
    <property type="match status" value="1"/>
</dbReference>
<keyword evidence="9" id="KW-0378">Hydrolase</keyword>
<dbReference type="GO" id="GO:0004519">
    <property type="term" value="F:endonuclease activity"/>
    <property type="evidence" value="ECO:0007669"/>
    <property type="project" value="UniProtKB-KW"/>
</dbReference>
<evidence type="ECO:0000256" key="8">
    <source>
        <dbReference type="ARBA" id="ARBA00022759"/>
    </source>
</evidence>
<dbReference type="Pfam" id="PF17917">
    <property type="entry name" value="RT_RNaseH"/>
    <property type="match status" value="1"/>
</dbReference>
<evidence type="ECO:0000256" key="7">
    <source>
        <dbReference type="ARBA" id="ARBA00022750"/>
    </source>
</evidence>
<feature type="region of interest" description="Disordered" evidence="18">
    <location>
        <begin position="175"/>
        <end position="217"/>
    </location>
</feature>
<dbReference type="Gene3D" id="1.10.340.70">
    <property type="match status" value="1"/>
</dbReference>
<evidence type="ECO:0000256" key="18">
    <source>
        <dbReference type="SAM" id="MobiDB-lite"/>
    </source>
</evidence>
<keyword evidence="4" id="KW-0548">Nucleotidyltransferase</keyword>
<evidence type="ECO:0000256" key="16">
    <source>
        <dbReference type="ARBA" id="ARBA00023172"/>
    </source>
</evidence>
<evidence type="ECO:0000259" key="20">
    <source>
        <dbReference type="PROSITE" id="PS50878"/>
    </source>
</evidence>
<evidence type="ECO:0000259" key="21">
    <source>
        <dbReference type="PROSITE" id="PS50994"/>
    </source>
</evidence>
<dbReference type="InterPro" id="IPR050951">
    <property type="entry name" value="Retrovirus_Pol_polyprotein"/>
</dbReference>
<name>A0A4S4KRU1_9AGAM</name>
<comment type="caution">
    <text evidence="22">The sequence shown here is derived from an EMBL/GenBank/DDBJ whole genome shotgun (WGS) entry which is preliminary data.</text>
</comment>
<dbReference type="InterPro" id="IPR012337">
    <property type="entry name" value="RNaseH-like_sf"/>
</dbReference>
<keyword evidence="23" id="KW-1185">Reference proteome</keyword>
<dbReference type="Pfam" id="PF00078">
    <property type="entry name" value="RVT_1"/>
    <property type="match status" value="1"/>
</dbReference>
<dbReference type="InterPro" id="IPR000477">
    <property type="entry name" value="RT_dom"/>
</dbReference>
<dbReference type="InterPro" id="IPR001584">
    <property type="entry name" value="Integrase_cat-core"/>
</dbReference>
<dbReference type="InterPro" id="IPR043128">
    <property type="entry name" value="Rev_trsase/Diguanyl_cyclase"/>
</dbReference>
<accession>A0A4S4KRU1</accession>
<dbReference type="GO" id="GO:0003723">
    <property type="term" value="F:RNA binding"/>
    <property type="evidence" value="ECO:0007669"/>
    <property type="project" value="UniProtKB-KW"/>
</dbReference>
<proteinExistence type="predicted"/>
<dbReference type="InterPro" id="IPR036397">
    <property type="entry name" value="RNaseH_sf"/>
</dbReference>
<keyword evidence="6" id="KW-0479">Metal-binding</keyword>
<feature type="domain" description="Reverse transcriptase" evidence="20">
    <location>
        <begin position="389"/>
        <end position="624"/>
    </location>
</feature>
<evidence type="ECO:0000256" key="5">
    <source>
        <dbReference type="ARBA" id="ARBA00022722"/>
    </source>
</evidence>
<dbReference type="Pfam" id="PF17921">
    <property type="entry name" value="Integrase_H2C2"/>
    <property type="match status" value="1"/>
</dbReference>
<dbReference type="InterPro" id="IPR043502">
    <property type="entry name" value="DNA/RNA_pol_sf"/>
</dbReference>
<keyword evidence="7" id="KW-0064">Aspartyl protease</keyword>
<sequence>MSTPAPTGEACLSKPNNFDGDKSYARRFLSSCQAYLSLNERIYNTDKSKIIFVLSFMQEKAAGDWATNCTTVALAPNPTTNTPTGFGTWVDFLNDFRNTFITTNDSADARCQLLNIKQTGTADDYNTQFRSLVTRSNISDKNALSEMDKLPDTMEEWYQAASRADNLYRRLQALNTTGTTTTSSTPRSTRFRNLFPTTTPSSPTSTNRPKKLTPEEREKCMKEGHCLACREVGHNARDCTKYKARTPTTATTIRQVAPDPAPATPTPAAAEPAKPTSKDEIIAHIRSLLQNAGDNRIRKALSPPITISPVLVSDSLKPTMRIPVQVKVYGQTVLSNALIDSGAEGKFIDSKFIAKHRIPCNPIINWKEGTISIRRTTTATSLAQHTTKTSKPLKDLIPANYHNFIHLFEKKAAERFPIERPYDHAIDLKPDFIPHDCKLYSMTPQEEVALDEFLTENLRKGYIRPSKSPMASPFFFVDKKDGTIKNAYPLPLIGDLMDKLRNAKYFTKLDLRSGYNNIRIKEGDQHKAAFKTIRSLFKPTVMFFGLCNSPATFQMFMNDIFRVIITEEAILIYMDNILIFSDNLEDLCRKTNRVLNVLQENDLFLKPEKCIFEVQEVEFLGMIIRPDNIHMDPVKLAGIQQWPEPHTVKQLRSFLGFCNFYCCFIPNYSSITYPLNELTRTNEPWKWNKLRTNAFTTLKDLFSSQPALLIPDKTKPFILETDASKVASGAVLYQANSNGDLQPCGFISEAFGPAQQRYEVYDRELLGIIRGLTAWRHYLLGAPHTTIIWCDHKNLSYFRAARRLTPRQSRWNLFLSQFDISITHKPGKDIPDAQTTDQLANTILRAKTLNIPSPFKFSLDDWTIDSNLLLFHKHIYIPDNKDLKQQILHLFHDLPSFGHPGIFKTTSLIRQHYWWPGLTIFVKNFINGCAACQQMKINTHPTTPPLTPIPADPSALPFQSVSIDFITDLPLSNSFDSLMVIVDHDSSKGIILCPCNKTIDALGTALLYHQNVYRRFGLPKRIISDRGPQFASHVFQTLCSRLGIKSKLSTAYHPQTDGQTERANQEIEAYLRIYCGTAPNTWAESIPDLEFSHNLQTHSVTKTSPFNIILGYNPIPIPPAIEPTNLPSLSERLHLLSTIRKEALAAHDLARLHMARHTSRNFTPFKLGDKVWLEATHLHFPNRSRKLSPKREGPFTIEQVLSPLNYRLKLPKAWRIHPVFHASLLTPFAETDSVRATLHTTQAHRF</sequence>
<dbReference type="GO" id="GO:0008270">
    <property type="term" value="F:zinc ion binding"/>
    <property type="evidence" value="ECO:0007669"/>
    <property type="project" value="UniProtKB-KW"/>
</dbReference>
<keyword evidence="14" id="KW-0239">DNA-directed DNA polymerase</keyword>
<dbReference type="GO" id="GO:0006508">
    <property type="term" value="P:proteolysis"/>
    <property type="evidence" value="ECO:0007669"/>
    <property type="project" value="UniProtKB-KW"/>
</dbReference>
<dbReference type="Pfam" id="PF00665">
    <property type="entry name" value="rve"/>
    <property type="match status" value="1"/>
</dbReference>
<evidence type="ECO:0000256" key="15">
    <source>
        <dbReference type="ARBA" id="ARBA00023125"/>
    </source>
</evidence>
<keyword evidence="8" id="KW-0255">Endonuclease</keyword>
<evidence type="ECO:0000256" key="10">
    <source>
        <dbReference type="ARBA" id="ARBA00022842"/>
    </source>
</evidence>
<evidence type="ECO:0000256" key="2">
    <source>
        <dbReference type="ARBA" id="ARBA00022670"/>
    </source>
</evidence>
<evidence type="ECO:0000313" key="23">
    <source>
        <dbReference type="Proteomes" id="UP000308199"/>
    </source>
</evidence>
<keyword evidence="17" id="KW-0863">Zinc-finger</keyword>
<dbReference type="GO" id="GO:0015074">
    <property type="term" value="P:DNA integration"/>
    <property type="evidence" value="ECO:0007669"/>
    <property type="project" value="UniProtKB-KW"/>
</dbReference>
<feature type="compositionally biased region" description="Low complexity" evidence="18">
    <location>
        <begin position="176"/>
        <end position="206"/>
    </location>
</feature>
<keyword evidence="16" id="KW-0233">DNA recombination</keyword>
<dbReference type="GO" id="GO:0004190">
    <property type="term" value="F:aspartic-type endopeptidase activity"/>
    <property type="evidence" value="ECO:0007669"/>
    <property type="project" value="UniProtKB-KW"/>
</dbReference>
<evidence type="ECO:0000256" key="3">
    <source>
        <dbReference type="ARBA" id="ARBA00022679"/>
    </source>
</evidence>
<evidence type="ECO:0000256" key="1">
    <source>
        <dbReference type="ARBA" id="ARBA00022664"/>
    </source>
</evidence>
<dbReference type="FunFam" id="3.30.70.270:FF:000020">
    <property type="entry name" value="Transposon Tf2-6 polyprotein-like Protein"/>
    <property type="match status" value="1"/>
</dbReference>
<keyword evidence="2" id="KW-0645">Protease</keyword>
<evidence type="ECO:0000256" key="12">
    <source>
        <dbReference type="ARBA" id="ARBA00022908"/>
    </source>
</evidence>
<evidence type="ECO:0000256" key="11">
    <source>
        <dbReference type="ARBA" id="ARBA00022884"/>
    </source>
</evidence>
<dbReference type="SUPFAM" id="SSF53098">
    <property type="entry name" value="Ribonuclease H-like"/>
    <property type="match status" value="1"/>
</dbReference>
<dbReference type="InterPro" id="IPR041373">
    <property type="entry name" value="RT_RNaseH"/>
</dbReference>
<evidence type="ECO:0008006" key="24">
    <source>
        <dbReference type="Google" id="ProtNLM"/>
    </source>
</evidence>
<feature type="region of interest" description="Disordered" evidence="18">
    <location>
        <begin position="256"/>
        <end position="276"/>
    </location>
</feature>
<keyword evidence="17" id="KW-0862">Zinc</keyword>
<dbReference type="GO" id="GO:0003677">
    <property type="term" value="F:DNA binding"/>
    <property type="evidence" value="ECO:0007669"/>
    <property type="project" value="UniProtKB-KW"/>
</dbReference>
<dbReference type="Gene3D" id="3.10.10.10">
    <property type="entry name" value="HIV Type 1 Reverse Transcriptase, subunit A, domain 1"/>
    <property type="match status" value="1"/>
</dbReference>
<organism evidence="22 23">
    <name type="scientific">Phellinidium pouzarii</name>
    <dbReference type="NCBI Taxonomy" id="167371"/>
    <lineage>
        <taxon>Eukaryota</taxon>
        <taxon>Fungi</taxon>
        <taxon>Dikarya</taxon>
        <taxon>Basidiomycota</taxon>
        <taxon>Agaricomycotina</taxon>
        <taxon>Agaricomycetes</taxon>
        <taxon>Hymenochaetales</taxon>
        <taxon>Hymenochaetaceae</taxon>
        <taxon>Phellinidium</taxon>
    </lineage>
</organism>
<evidence type="ECO:0000256" key="9">
    <source>
        <dbReference type="ARBA" id="ARBA00022801"/>
    </source>
</evidence>
<dbReference type="PANTHER" id="PTHR37984">
    <property type="entry name" value="PROTEIN CBG26694"/>
    <property type="match status" value="1"/>
</dbReference>
<dbReference type="Gene3D" id="3.30.70.270">
    <property type="match status" value="2"/>
</dbReference>